<accession>A0ACB9CMS9</accession>
<organism evidence="1 2">
    <name type="scientific">Arctium lappa</name>
    <name type="common">Greater burdock</name>
    <name type="synonym">Lappa major</name>
    <dbReference type="NCBI Taxonomy" id="4217"/>
    <lineage>
        <taxon>Eukaryota</taxon>
        <taxon>Viridiplantae</taxon>
        <taxon>Streptophyta</taxon>
        <taxon>Embryophyta</taxon>
        <taxon>Tracheophyta</taxon>
        <taxon>Spermatophyta</taxon>
        <taxon>Magnoliopsida</taxon>
        <taxon>eudicotyledons</taxon>
        <taxon>Gunneridae</taxon>
        <taxon>Pentapetalae</taxon>
        <taxon>asterids</taxon>
        <taxon>campanulids</taxon>
        <taxon>Asterales</taxon>
        <taxon>Asteraceae</taxon>
        <taxon>Carduoideae</taxon>
        <taxon>Cardueae</taxon>
        <taxon>Arctiinae</taxon>
        <taxon>Arctium</taxon>
    </lineage>
</organism>
<evidence type="ECO:0000313" key="2">
    <source>
        <dbReference type="Proteomes" id="UP001055879"/>
    </source>
</evidence>
<reference evidence="1 2" key="2">
    <citation type="journal article" date="2022" name="Mol. Ecol. Resour.">
        <title>The genomes of chicory, endive, great burdock and yacon provide insights into Asteraceae paleo-polyploidization history and plant inulin production.</title>
        <authorList>
            <person name="Fan W."/>
            <person name="Wang S."/>
            <person name="Wang H."/>
            <person name="Wang A."/>
            <person name="Jiang F."/>
            <person name="Liu H."/>
            <person name="Zhao H."/>
            <person name="Xu D."/>
            <person name="Zhang Y."/>
        </authorList>
    </citation>
    <scope>NUCLEOTIDE SEQUENCE [LARGE SCALE GENOMIC DNA]</scope>
    <source>
        <strain evidence="2">cv. Niubang</strain>
    </source>
</reference>
<dbReference type="Proteomes" id="UP001055879">
    <property type="component" value="Linkage Group LG04"/>
</dbReference>
<protein>
    <submittedName>
        <fullName evidence="1">Uncharacterized protein</fullName>
    </submittedName>
</protein>
<dbReference type="EMBL" id="CM042050">
    <property type="protein sequence ID" value="KAI3735580.1"/>
    <property type="molecule type" value="Genomic_DNA"/>
</dbReference>
<keyword evidence="2" id="KW-1185">Reference proteome</keyword>
<evidence type="ECO:0000313" key="1">
    <source>
        <dbReference type="EMBL" id="KAI3735580.1"/>
    </source>
</evidence>
<name>A0ACB9CMS9_ARCLA</name>
<gene>
    <name evidence="1" type="ORF">L6452_15086</name>
</gene>
<reference evidence="2" key="1">
    <citation type="journal article" date="2022" name="Mol. Ecol. Resour.">
        <title>The genomes of chicory, endive, great burdock and yacon provide insights into Asteraceae palaeo-polyploidization history and plant inulin production.</title>
        <authorList>
            <person name="Fan W."/>
            <person name="Wang S."/>
            <person name="Wang H."/>
            <person name="Wang A."/>
            <person name="Jiang F."/>
            <person name="Liu H."/>
            <person name="Zhao H."/>
            <person name="Xu D."/>
            <person name="Zhang Y."/>
        </authorList>
    </citation>
    <scope>NUCLEOTIDE SEQUENCE [LARGE SCALE GENOMIC DNA]</scope>
    <source>
        <strain evidence="2">cv. Niubang</strain>
    </source>
</reference>
<sequence length="365" mass="41040">MKDVRGDSRTIECAIEHMKNAANRNSGSLLLATPAPAPIRSSAKKFSEAVSDYCEIKGTIRIDGQRSTIFTSKLAGNESWVIRPYAIKGSEAMKSREWTIKPVKGRDMPSCTITHSVLVVLFSTGGFSGNHFHDFSDIVIPLSSALLQKRHRWPKGLGIDTSRYRNGYSINDFRDFLRSTYSLKRRAVIKLEPINHQRPRLMIISRKSTRRLTNEARIAKMTQKIGYEVVIANVTLSTNLTSFSQVVNSCDVFMGVHGAGLTNMVFLPDNAVVVPLGEIEGFAKTDFGDPSKEMRLRYLKYSIRVKESSLATQYAADDVVLRDPMSIHKQGWDAIRTTYLVQQNVKLDVRRFRSTLLKALKLLGH</sequence>
<proteinExistence type="predicted"/>
<comment type="caution">
    <text evidence="1">The sequence shown here is derived from an EMBL/GenBank/DDBJ whole genome shotgun (WGS) entry which is preliminary data.</text>
</comment>